<dbReference type="GO" id="GO:0003677">
    <property type="term" value="F:DNA binding"/>
    <property type="evidence" value="ECO:0007669"/>
    <property type="project" value="UniProtKB-KW"/>
</dbReference>
<dbReference type="Proteomes" id="UP000184188">
    <property type="component" value="Unassembled WGS sequence"/>
</dbReference>
<keyword evidence="5" id="KW-0804">Transcription</keyword>
<sequence>MATSHAPGALRDGGGTVTPTLSCESCRQRKIKCDKLMPCSHCRKAGIICESVQRKRLPRGRYARNSNHRLREKIEKLETLVNAALASAATPTSGTNLEQVQQEHPSIESGQNKPLALDFCNDLLKEIQGLHGLTHVSEEDESNPSPEVPETLSESLAPRPWSLPWGYAGAVPFQQHQQSLALRPSAAVTARLCEIYLSHVDRIIKVLHRPSLREHLLEDRPYRGFQRDGVAEAALDAAVFYAAVASMTDRQCQALFHCAQSAVLPEYQIAAEMALQRADLMRTESLLVLQALVIYLVATRVHDRTRAVWTMVATAVRIAQALNLHLESSHPLDTFFHAQLRKRLWFVICLLDAQVALDQGSKPLITHDMAQGVSLPANVNDEDIDPSYPAADVVAPPPALTDMTLSLVIYNLQTAGRSIHIPGRDVDNEHVREAMARFESTLSSLTQHCNPAESPYSWLVYYSARSLVSSMRLSVLRPLVHSQEQSHNQNQHPAPRMPGDSQASSLLELCEGAIENSYRMETDARGEGFRWYVSVQWTSLAITLLECYTSPDIGGVKRLWPLVECVFEHYCRRHSTSSMKAVVRILARFMESTRERVQMLTQGTDSQQQQQSVVQEAYSDTVDPSWSAWEEFTNELVSSGDFDEAEWAGDLFVRPDMVFPS</sequence>
<feature type="domain" description="Zn(2)-C6 fungal-type" evidence="8">
    <location>
        <begin position="22"/>
        <end position="49"/>
    </location>
</feature>
<dbReference type="Pfam" id="PF04082">
    <property type="entry name" value="Fungal_trans"/>
    <property type="match status" value="1"/>
</dbReference>
<evidence type="ECO:0000313" key="9">
    <source>
        <dbReference type="EMBL" id="OJJ46854.1"/>
    </source>
</evidence>
<dbReference type="PROSITE" id="PS00463">
    <property type="entry name" value="ZN2_CY6_FUNGAL_1"/>
    <property type="match status" value="1"/>
</dbReference>
<keyword evidence="3" id="KW-0805">Transcription regulation</keyword>
<dbReference type="EMBL" id="KV878341">
    <property type="protein sequence ID" value="OJJ46854.1"/>
    <property type="molecule type" value="Genomic_DNA"/>
</dbReference>
<dbReference type="GO" id="GO:0000981">
    <property type="term" value="F:DNA-binding transcription factor activity, RNA polymerase II-specific"/>
    <property type="evidence" value="ECO:0007669"/>
    <property type="project" value="InterPro"/>
</dbReference>
<dbReference type="GO" id="GO:0006351">
    <property type="term" value="P:DNA-templated transcription"/>
    <property type="evidence" value="ECO:0007669"/>
    <property type="project" value="InterPro"/>
</dbReference>
<dbReference type="GO" id="GO:0008270">
    <property type="term" value="F:zinc ion binding"/>
    <property type="evidence" value="ECO:0007669"/>
    <property type="project" value="InterPro"/>
</dbReference>
<dbReference type="GO" id="GO:0005634">
    <property type="term" value="C:nucleus"/>
    <property type="evidence" value="ECO:0007669"/>
    <property type="project" value="UniProtKB-SubCell"/>
</dbReference>
<proteinExistence type="predicted"/>
<dbReference type="PANTHER" id="PTHR31001:SF50">
    <property type="entry name" value="ZN(II)2CYS6 TRANSCRIPTION FACTOR (EUROFUNG)"/>
    <property type="match status" value="1"/>
</dbReference>
<dbReference type="CDD" id="cd00067">
    <property type="entry name" value="GAL4"/>
    <property type="match status" value="1"/>
</dbReference>
<evidence type="ECO:0000256" key="6">
    <source>
        <dbReference type="ARBA" id="ARBA00023242"/>
    </source>
</evidence>
<keyword evidence="2" id="KW-0479">Metal-binding</keyword>
<evidence type="ECO:0000313" key="10">
    <source>
        <dbReference type="Proteomes" id="UP000184188"/>
    </source>
</evidence>
<keyword evidence="4" id="KW-0238">DNA-binding</keyword>
<dbReference type="InterPro" id="IPR050613">
    <property type="entry name" value="Sec_Metabolite_Reg"/>
</dbReference>
<dbReference type="InterPro" id="IPR036864">
    <property type="entry name" value="Zn2-C6_fun-type_DNA-bd_sf"/>
</dbReference>
<evidence type="ECO:0000256" key="7">
    <source>
        <dbReference type="SAM" id="MobiDB-lite"/>
    </source>
</evidence>
<dbReference type="CDD" id="cd12148">
    <property type="entry name" value="fungal_TF_MHR"/>
    <property type="match status" value="1"/>
</dbReference>
<name>A0A1L9SIJ4_9EURO</name>
<dbReference type="RefSeq" id="XP_022581364.1">
    <property type="nucleotide sequence ID" value="XM_022726216.1"/>
</dbReference>
<dbReference type="InterPro" id="IPR001138">
    <property type="entry name" value="Zn2Cys6_DnaBD"/>
</dbReference>
<dbReference type="GeneID" id="34612680"/>
<evidence type="ECO:0000256" key="1">
    <source>
        <dbReference type="ARBA" id="ARBA00004123"/>
    </source>
</evidence>
<dbReference type="OrthoDB" id="435881at2759"/>
<dbReference type="InterPro" id="IPR007219">
    <property type="entry name" value="XnlR_reg_dom"/>
</dbReference>
<evidence type="ECO:0000256" key="3">
    <source>
        <dbReference type="ARBA" id="ARBA00023015"/>
    </source>
</evidence>
<evidence type="ECO:0000256" key="2">
    <source>
        <dbReference type="ARBA" id="ARBA00022723"/>
    </source>
</evidence>
<accession>A0A1L9SIJ4</accession>
<dbReference type="PROSITE" id="PS50048">
    <property type="entry name" value="ZN2_CY6_FUNGAL_2"/>
    <property type="match status" value="1"/>
</dbReference>
<keyword evidence="6" id="KW-0539">Nucleus</keyword>
<dbReference type="SMART" id="SM00066">
    <property type="entry name" value="GAL4"/>
    <property type="match status" value="1"/>
</dbReference>
<organism evidence="9 10">
    <name type="scientific">Penicilliopsis zonata CBS 506.65</name>
    <dbReference type="NCBI Taxonomy" id="1073090"/>
    <lineage>
        <taxon>Eukaryota</taxon>
        <taxon>Fungi</taxon>
        <taxon>Dikarya</taxon>
        <taxon>Ascomycota</taxon>
        <taxon>Pezizomycotina</taxon>
        <taxon>Eurotiomycetes</taxon>
        <taxon>Eurotiomycetidae</taxon>
        <taxon>Eurotiales</taxon>
        <taxon>Aspergillaceae</taxon>
        <taxon>Penicilliopsis</taxon>
    </lineage>
</organism>
<comment type="subcellular location">
    <subcellularLocation>
        <location evidence="1">Nucleus</location>
    </subcellularLocation>
</comment>
<dbReference type="AlphaFoldDB" id="A0A1L9SIJ4"/>
<dbReference type="SUPFAM" id="SSF57701">
    <property type="entry name" value="Zn2/Cys6 DNA-binding domain"/>
    <property type="match status" value="1"/>
</dbReference>
<evidence type="ECO:0000256" key="4">
    <source>
        <dbReference type="ARBA" id="ARBA00023125"/>
    </source>
</evidence>
<evidence type="ECO:0000256" key="5">
    <source>
        <dbReference type="ARBA" id="ARBA00023163"/>
    </source>
</evidence>
<dbReference type="SMART" id="SM00906">
    <property type="entry name" value="Fungal_trans"/>
    <property type="match status" value="1"/>
</dbReference>
<dbReference type="PANTHER" id="PTHR31001">
    <property type="entry name" value="UNCHARACTERIZED TRANSCRIPTIONAL REGULATORY PROTEIN"/>
    <property type="match status" value="1"/>
</dbReference>
<dbReference type="Gene3D" id="4.10.240.10">
    <property type="entry name" value="Zn(2)-C6 fungal-type DNA-binding domain"/>
    <property type="match status" value="1"/>
</dbReference>
<reference evidence="10" key="1">
    <citation type="journal article" date="2017" name="Genome Biol.">
        <title>Comparative genomics reveals high biological diversity and specific adaptations in the industrially and medically important fungal genus Aspergillus.</title>
        <authorList>
            <person name="de Vries R.P."/>
            <person name="Riley R."/>
            <person name="Wiebenga A."/>
            <person name="Aguilar-Osorio G."/>
            <person name="Amillis S."/>
            <person name="Uchima C.A."/>
            <person name="Anderluh G."/>
            <person name="Asadollahi M."/>
            <person name="Askin M."/>
            <person name="Barry K."/>
            <person name="Battaglia E."/>
            <person name="Bayram O."/>
            <person name="Benocci T."/>
            <person name="Braus-Stromeyer S.A."/>
            <person name="Caldana C."/>
            <person name="Canovas D."/>
            <person name="Cerqueira G.C."/>
            <person name="Chen F."/>
            <person name="Chen W."/>
            <person name="Choi C."/>
            <person name="Clum A."/>
            <person name="Dos Santos R.A."/>
            <person name="Damasio A.R."/>
            <person name="Diallinas G."/>
            <person name="Emri T."/>
            <person name="Fekete E."/>
            <person name="Flipphi M."/>
            <person name="Freyberg S."/>
            <person name="Gallo A."/>
            <person name="Gournas C."/>
            <person name="Habgood R."/>
            <person name="Hainaut M."/>
            <person name="Harispe M.L."/>
            <person name="Henrissat B."/>
            <person name="Hilden K.S."/>
            <person name="Hope R."/>
            <person name="Hossain A."/>
            <person name="Karabika E."/>
            <person name="Karaffa L."/>
            <person name="Karanyi Z."/>
            <person name="Krasevec N."/>
            <person name="Kuo A."/>
            <person name="Kusch H."/>
            <person name="LaButti K."/>
            <person name="Lagendijk E.L."/>
            <person name="Lapidus A."/>
            <person name="Levasseur A."/>
            <person name="Lindquist E."/>
            <person name="Lipzen A."/>
            <person name="Logrieco A.F."/>
            <person name="MacCabe A."/>
            <person name="Maekelae M.R."/>
            <person name="Malavazi I."/>
            <person name="Melin P."/>
            <person name="Meyer V."/>
            <person name="Mielnichuk N."/>
            <person name="Miskei M."/>
            <person name="Molnar A.P."/>
            <person name="Mule G."/>
            <person name="Ngan C.Y."/>
            <person name="Orejas M."/>
            <person name="Orosz E."/>
            <person name="Ouedraogo J.P."/>
            <person name="Overkamp K.M."/>
            <person name="Park H.-S."/>
            <person name="Perrone G."/>
            <person name="Piumi F."/>
            <person name="Punt P.J."/>
            <person name="Ram A.F."/>
            <person name="Ramon A."/>
            <person name="Rauscher S."/>
            <person name="Record E."/>
            <person name="Riano-Pachon D.M."/>
            <person name="Robert V."/>
            <person name="Roehrig J."/>
            <person name="Ruller R."/>
            <person name="Salamov A."/>
            <person name="Salih N.S."/>
            <person name="Samson R.A."/>
            <person name="Sandor E."/>
            <person name="Sanguinetti M."/>
            <person name="Schuetze T."/>
            <person name="Sepcic K."/>
            <person name="Shelest E."/>
            <person name="Sherlock G."/>
            <person name="Sophianopoulou V."/>
            <person name="Squina F.M."/>
            <person name="Sun H."/>
            <person name="Susca A."/>
            <person name="Todd R.B."/>
            <person name="Tsang A."/>
            <person name="Unkles S.E."/>
            <person name="van de Wiele N."/>
            <person name="van Rossen-Uffink D."/>
            <person name="Oliveira J.V."/>
            <person name="Vesth T.C."/>
            <person name="Visser J."/>
            <person name="Yu J.-H."/>
            <person name="Zhou M."/>
            <person name="Andersen M.R."/>
            <person name="Archer D.B."/>
            <person name="Baker S.E."/>
            <person name="Benoit I."/>
            <person name="Brakhage A.A."/>
            <person name="Braus G.H."/>
            <person name="Fischer R."/>
            <person name="Frisvad J.C."/>
            <person name="Goldman G.H."/>
            <person name="Houbraken J."/>
            <person name="Oakley B."/>
            <person name="Pocsi I."/>
            <person name="Scazzocchio C."/>
            <person name="Seiboth B."/>
            <person name="vanKuyk P.A."/>
            <person name="Wortman J."/>
            <person name="Dyer P.S."/>
            <person name="Grigoriev I.V."/>
        </authorList>
    </citation>
    <scope>NUCLEOTIDE SEQUENCE [LARGE SCALE GENOMIC DNA]</scope>
    <source>
        <strain evidence="10">CBS 506.65</strain>
    </source>
</reference>
<keyword evidence="10" id="KW-1185">Reference proteome</keyword>
<dbReference type="Pfam" id="PF00172">
    <property type="entry name" value="Zn_clus"/>
    <property type="match status" value="1"/>
</dbReference>
<evidence type="ECO:0000259" key="8">
    <source>
        <dbReference type="PROSITE" id="PS50048"/>
    </source>
</evidence>
<gene>
    <name evidence="9" type="ORF">ASPZODRAFT_15546</name>
</gene>
<dbReference type="VEuPathDB" id="FungiDB:ASPZODRAFT_15546"/>
<feature type="region of interest" description="Disordered" evidence="7">
    <location>
        <begin position="89"/>
        <end position="108"/>
    </location>
</feature>
<protein>
    <recommendedName>
        <fullName evidence="8">Zn(2)-C6 fungal-type domain-containing protein</fullName>
    </recommendedName>
</protein>